<dbReference type="Pfam" id="PF00535">
    <property type="entry name" value="Glycos_transf_2"/>
    <property type="match status" value="1"/>
</dbReference>
<dbReference type="CDD" id="cd00761">
    <property type="entry name" value="Glyco_tranf_GTA_type"/>
    <property type="match status" value="1"/>
</dbReference>
<reference evidence="4 5" key="1">
    <citation type="submission" date="2021-05" db="EMBL/GenBank/DDBJ databases">
        <title>Comparative genomic studies on the polysaccharide-degrading batcterial strains of the Flammeovirga genus.</title>
        <authorList>
            <person name="Zewei F."/>
            <person name="Zheng Z."/>
            <person name="Yu L."/>
            <person name="Ruyue G."/>
            <person name="Yanhong M."/>
            <person name="Yuanyuan C."/>
            <person name="Jingyan G."/>
            <person name="Wenjun H."/>
        </authorList>
    </citation>
    <scope>NUCLEOTIDE SEQUENCE [LARGE SCALE GENOMIC DNA]</scope>
    <source>
        <strain evidence="4 5">NBRC:100898</strain>
    </source>
</reference>
<protein>
    <submittedName>
        <fullName evidence="4">Glycosyltransferase</fullName>
    </submittedName>
</protein>
<evidence type="ECO:0000313" key="5">
    <source>
        <dbReference type="Proteomes" id="UP000678679"/>
    </source>
</evidence>
<keyword evidence="1" id="KW-0328">Glycosyltransferase</keyword>
<dbReference type="InterPro" id="IPR001173">
    <property type="entry name" value="Glyco_trans_2-like"/>
</dbReference>
<dbReference type="KEGG" id="fya:KMW28_03355"/>
<keyword evidence="2" id="KW-0808">Transferase</keyword>
<dbReference type="AlphaFoldDB" id="A0AAX1N533"/>
<dbReference type="EMBL" id="CP076132">
    <property type="protein sequence ID" value="QWG02626.1"/>
    <property type="molecule type" value="Genomic_DNA"/>
</dbReference>
<evidence type="ECO:0000259" key="3">
    <source>
        <dbReference type="Pfam" id="PF00535"/>
    </source>
</evidence>
<dbReference type="GO" id="GO:0016758">
    <property type="term" value="F:hexosyltransferase activity"/>
    <property type="evidence" value="ECO:0007669"/>
    <property type="project" value="UniProtKB-ARBA"/>
</dbReference>
<dbReference type="Gene3D" id="3.90.550.10">
    <property type="entry name" value="Spore Coat Polysaccharide Biosynthesis Protein SpsA, Chain A"/>
    <property type="match status" value="1"/>
</dbReference>
<dbReference type="InterPro" id="IPR029044">
    <property type="entry name" value="Nucleotide-diphossugar_trans"/>
</dbReference>
<evidence type="ECO:0000256" key="2">
    <source>
        <dbReference type="ARBA" id="ARBA00022679"/>
    </source>
</evidence>
<sequence>MTKKVSIITAVYNAEAYLERYFDSILNQTYKNLEIICIDDASTDNSATIIENHQKDDARIKLIRAEHQGYTCRNIGFDACTGDYFTIVDHDDWLGKDAIEKALRLFETEDIQASLYQLNYFFSEENNSILPLPQKRIFTNLEALDLSMDWKISAFGVYNAKLLPHAFTTSTKFFADEVQSRVLFHKCEKVGISDGVYFYLQNDLSISRTISVRSLEKLDTHLLLKDYLIDNKLYDAFSKKFQLQHIKIWIGLLNRFLKEDTSKINENEFIRSLKQKRPSVSLYEVLSSKFSFNEKKYLAFMLIPFGIQFKILS</sequence>
<keyword evidence="5" id="KW-1185">Reference proteome</keyword>
<proteinExistence type="predicted"/>
<evidence type="ECO:0000256" key="1">
    <source>
        <dbReference type="ARBA" id="ARBA00022676"/>
    </source>
</evidence>
<dbReference type="SUPFAM" id="SSF53448">
    <property type="entry name" value="Nucleotide-diphospho-sugar transferases"/>
    <property type="match status" value="1"/>
</dbReference>
<feature type="domain" description="Glycosyltransferase 2-like" evidence="3">
    <location>
        <begin position="6"/>
        <end position="132"/>
    </location>
</feature>
<accession>A0AAX1N533</accession>
<dbReference type="PANTHER" id="PTHR22916:SF51">
    <property type="entry name" value="GLYCOSYLTRANSFERASE EPSH-RELATED"/>
    <property type="match status" value="1"/>
</dbReference>
<dbReference type="Proteomes" id="UP000678679">
    <property type="component" value="Chromosome 1"/>
</dbReference>
<organism evidence="4 5">
    <name type="scientific">Flammeovirga yaeyamensis</name>
    <dbReference type="NCBI Taxonomy" id="367791"/>
    <lineage>
        <taxon>Bacteria</taxon>
        <taxon>Pseudomonadati</taxon>
        <taxon>Bacteroidota</taxon>
        <taxon>Cytophagia</taxon>
        <taxon>Cytophagales</taxon>
        <taxon>Flammeovirgaceae</taxon>
        <taxon>Flammeovirga</taxon>
    </lineage>
</organism>
<name>A0AAX1N533_9BACT</name>
<dbReference type="PANTHER" id="PTHR22916">
    <property type="entry name" value="GLYCOSYLTRANSFERASE"/>
    <property type="match status" value="1"/>
</dbReference>
<evidence type="ECO:0000313" key="4">
    <source>
        <dbReference type="EMBL" id="QWG02626.1"/>
    </source>
</evidence>
<gene>
    <name evidence="4" type="ORF">KMW28_03355</name>
</gene>
<dbReference type="RefSeq" id="WP_169666434.1">
    <property type="nucleotide sequence ID" value="NZ_CP076132.1"/>
</dbReference>